<dbReference type="SUPFAM" id="SSF101386">
    <property type="entry name" value="all-alpha NTP pyrophosphatases"/>
    <property type="match status" value="1"/>
</dbReference>
<organism evidence="1">
    <name type="scientific">marine metagenome</name>
    <dbReference type="NCBI Taxonomy" id="408172"/>
    <lineage>
        <taxon>unclassified sequences</taxon>
        <taxon>metagenomes</taxon>
        <taxon>ecological metagenomes</taxon>
    </lineage>
</organism>
<dbReference type="InterPro" id="IPR021130">
    <property type="entry name" value="PRib-ATP_PPHydrolase-like"/>
</dbReference>
<dbReference type="Pfam" id="PF01503">
    <property type="entry name" value="PRA-PH"/>
    <property type="match status" value="1"/>
</dbReference>
<protein>
    <recommendedName>
        <fullName evidence="2">NTP pyrophosphohydrolase MazG putative catalytic core domain-containing protein</fullName>
    </recommendedName>
</protein>
<reference evidence="1" key="1">
    <citation type="submission" date="2018-05" db="EMBL/GenBank/DDBJ databases">
        <authorList>
            <person name="Lanie J.A."/>
            <person name="Ng W.-L."/>
            <person name="Kazmierczak K.M."/>
            <person name="Andrzejewski T.M."/>
            <person name="Davidsen T.M."/>
            <person name="Wayne K.J."/>
            <person name="Tettelin H."/>
            <person name="Glass J.I."/>
            <person name="Rusch D."/>
            <person name="Podicherti R."/>
            <person name="Tsui H.-C.T."/>
            <person name="Winkler M.E."/>
        </authorList>
    </citation>
    <scope>NUCLEOTIDE SEQUENCE</scope>
</reference>
<dbReference type="CDD" id="cd11530">
    <property type="entry name" value="NTP-PPase_DR2231_like"/>
    <property type="match status" value="1"/>
</dbReference>
<gene>
    <name evidence="1" type="ORF">METZ01_LOCUS193185</name>
</gene>
<accession>A0A382DRG4</accession>
<evidence type="ECO:0000313" key="1">
    <source>
        <dbReference type="EMBL" id="SVB40331.1"/>
    </source>
</evidence>
<proteinExistence type="predicted"/>
<name>A0A382DRG4_9ZZZZ</name>
<evidence type="ECO:0008006" key="2">
    <source>
        <dbReference type="Google" id="ProtNLM"/>
    </source>
</evidence>
<dbReference type="AlphaFoldDB" id="A0A382DRG4"/>
<dbReference type="InterPro" id="IPR023292">
    <property type="entry name" value="NTP_PyroPHydrolase-like_dom_sf"/>
</dbReference>
<sequence length="162" mass="18737">MNNMQSNFQKIIEFHKAFGLDNKEEPQTEVFDDKKLVDLRVSLIEEEVGELKDAIKERDFTEVIDALGDILYVVYGAGTSFGIDLDKAFSLIHDSNMTKLCKTEEEAIQTVEWYKENESRYDTPAYRLSDDKKYYVVYNESTGKILKSINYSPVKFDSMLSN</sequence>
<dbReference type="EMBL" id="UINC01040446">
    <property type="protein sequence ID" value="SVB40331.1"/>
    <property type="molecule type" value="Genomic_DNA"/>
</dbReference>
<dbReference type="InterPro" id="IPR033653">
    <property type="entry name" value="NTP-PPase_DR2231-like"/>
</dbReference>
<dbReference type="Gene3D" id="1.10.3420.10">
    <property type="entry name" value="putative ntp pyrophosphohydrolase like domain"/>
    <property type="match status" value="1"/>
</dbReference>